<evidence type="ECO:0000256" key="2">
    <source>
        <dbReference type="ARBA" id="ARBA00022679"/>
    </source>
</evidence>
<feature type="domain" description="Polyphosphate kinase N-terminal" evidence="10">
    <location>
        <begin position="9"/>
        <end position="114"/>
    </location>
</feature>
<comment type="PTM">
    <text evidence="6 7">An intermediate of this reaction is the autophosphorylated ppk in which a phosphate is covalently linked to a histidine residue through a N-P bond.</text>
</comment>
<evidence type="ECO:0000313" key="13">
    <source>
        <dbReference type="EMBL" id="MFD0897780.1"/>
    </source>
</evidence>
<evidence type="ECO:0000256" key="8">
    <source>
        <dbReference type="SAM" id="MobiDB-lite"/>
    </source>
</evidence>
<dbReference type="Proteomes" id="UP001597104">
    <property type="component" value="Unassembled WGS sequence"/>
</dbReference>
<feature type="binding site" evidence="6">
    <location>
        <position position="564"/>
    </location>
    <ligand>
        <name>ATP</name>
        <dbReference type="ChEBI" id="CHEBI:30616"/>
    </ligand>
</feature>
<dbReference type="SUPFAM" id="SSF140356">
    <property type="entry name" value="PPK N-terminal domain-like"/>
    <property type="match status" value="1"/>
</dbReference>
<keyword evidence="6" id="KW-0460">Magnesium</keyword>
<dbReference type="Gene3D" id="1.20.58.310">
    <property type="entry name" value="Polyphosphate kinase N-terminal domain"/>
    <property type="match status" value="1"/>
</dbReference>
<dbReference type="NCBIfam" id="NF003917">
    <property type="entry name" value="PRK05443.1-1"/>
    <property type="match status" value="1"/>
</dbReference>
<feature type="domain" description="Polyphosphate kinase C-terminal" evidence="11">
    <location>
        <begin position="503"/>
        <end position="674"/>
    </location>
</feature>
<evidence type="ECO:0000256" key="3">
    <source>
        <dbReference type="ARBA" id="ARBA00022741"/>
    </source>
</evidence>
<keyword evidence="5 6" id="KW-0067">ATP-binding</keyword>
<dbReference type="InterPro" id="IPR003414">
    <property type="entry name" value="PP_kinase"/>
</dbReference>
<protein>
    <recommendedName>
        <fullName evidence="6 7">Polyphosphate kinase</fullName>
        <ecNumber evidence="6 7">2.7.4.1</ecNumber>
    </recommendedName>
    <alternativeName>
        <fullName evidence="6">ATP-polyphosphate phosphotransferase</fullName>
    </alternativeName>
    <alternativeName>
        <fullName evidence="6">Polyphosphoric acid kinase</fullName>
    </alternativeName>
</protein>
<feature type="region of interest" description="Disordered" evidence="8">
    <location>
        <begin position="687"/>
        <end position="712"/>
    </location>
</feature>
<keyword evidence="3 6" id="KW-0547">Nucleotide-binding</keyword>
<evidence type="ECO:0000313" key="14">
    <source>
        <dbReference type="Proteomes" id="UP001597104"/>
    </source>
</evidence>
<accession>A0ABW3EEJ1</accession>
<dbReference type="PANTHER" id="PTHR30218">
    <property type="entry name" value="POLYPHOSPHATE KINASE"/>
    <property type="match status" value="1"/>
</dbReference>
<sequence length="712" mass="80956">MNFAKSEYFVNRELSWVDFDDRVLEEARDKTNPLLERVRFLGITQSNLDEFFMVRVASLRKMQAVAYATPDVAGLTPTEQLAALSAKIHPLVEKQYSTWTRSLLPQLEKVGISLLTYDRLSKKQLSFCSQYFHQVLYPVLTPLAVDASRPFPFIGNNTLNLALRLLKNDAHGDEKKARRFAMVQVPNVFPRVVTLPGDNQFILLEDVIKPFIGELFTGFKVKEVQTFRVIRDMDFDVAEEDASDLMKEIVHQLAMREHTKVMRLELAAETSKTLRKRLIKALAVHEADVYDIKGPIDLTVLSKLVKAVKNHPELLYKPFKAYTPPVLRQADLFAAIRQRDLFLHHPYDSFDPVIQLIKQAANDRNTLAIKMTLYRVSSDSPIIQYLSAAAQNGKQVTVLVELKARFDEKNNVHWATQLEKKGCHVIYGLVGLKTHCKLLLIVRREGDGIRRYMHMATGNYNDVTARLYTDMGLFTADPKMGVDASNIFNMLSGFSEPEHFAELNIAPLTLRPFLNARFDDEIANAKAGKKALIRMKMNSLSDKKMIEKIYAAAAAGVKVDLIIRGICCLKVGLPGISENITVHSIVGRFLEHSRIYYFYAGGEEKLYLSSADLMNRNLSRRVELLFPILQPDIKAQIVHIYQLMWQDNLKTRVLQADGSYQKVDRRGLTPLDVQASLLKEAVAAQRRTVEPKTAPPTHFVPMQKPWSPLDED</sequence>
<dbReference type="GO" id="GO:0008976">
    <property type="term" value="F:polyphosphate kinase activity"/>
    <property type="evidence" value="ECO:0007669"/>
    <property type="project" value="UniProtKB-EC"/>
</dbReference>
<dbReference type="Gene3D" id="3.30.870.10">
    <property type="entry name" value="Endonuclease Chain A"/>
    <property type="match status" value="2"/>
</dbReference>
<comment type="caution">
    <text evidence="13">The sequence shown here is derived from an EMBL/GenBank/DDBJ whole genome shotgun (WGS) entry which is preliminary data.</text>
</comment>
<evidence type="ECO:0000256" key="6">
    <source>
        <dbReference type="HAMAP-Rule" id="MF_00347"/>
    </source>
</evidence>
<feature type="domain" description="Polyphosphate kinase C-terminal" evidence="12">
    <location>
        <begin position="332"/>
        <end position="496"/>
    </location>
</feature>
<dbReference type="InterPro" id="IPR041108">
    <property type="entry name" value="PP_kinase_C_1"/>
</dbReference>
<dbReference type="EMBL" id="JBHTIO010000040">
    <property type="protein sequence ID" value="MFD0897780.1"/>
    <property type="molecule type" value="Genomic_DNA"/>
</dbReference>
<dbReference type="SUPFAM" id="SSF56024">
    <property type="entry name" value="Phospholipase D/nuclease"/>
    <property type="match status" value="2"/>
</dbReference>
<dbReference type="InterPro" id="IPR036832">
    <property type="entry name" value="PPK_N_dom_sf"/>
</dbReference>
<evidence type="ECO:0000259" key="9">
    <source>
        <dbReference type="Pfam" id="PF02503"/>
    </source>
</evidence>
<evidence type="ECO:0000256" key="7">
    <source>
        <dbReference type="RuleBase" id="RU003800"/>
    </source>
</evidence>
<evidence type="ECO:0000259" key="12">
    <source>
        <dbReference type="Pfam" id="PF17941"/>
    </source>
</evidence>
<comment type="catalytic activity">
    <reaction evidence="6 7">
        <text>[phosphate](n) + ATP = [phosphate](n+1) + ADP</text>
        <dbReference type="Rhea" id="RHEA:19573"/>
        <dbReference type="Rhea" id="RHEA-COMP:9859"/>
        <dbReference type="Rhea" id="RHEA-COMP:14280"/>
        <dbReference type="ChEBI" id="CHEBI:16838"/>
        <dbReference type="ChEBI" id="CHEBI:30616"/>
        <dbReference type="ChEBI" id="CHEBI:456216"/>
        <dbReference type="EC" id="2.7.4.1"/>
    </reaction>
</comment>
<keyword evidence="6" id="KW-0479">Metal-binding</keyword>
<comment type="similarity">
    <text evidence="6 7">Belongs to the polyphosphate kinase 1 (PPK1) family.</text>
</comment>
<dbReference type="NCBIfam" id="NF003920">
    <property type="entry name" value="PRK05443.2-1"/>
    <property type="match status" value="1"/>
</dbReference>
<dbReference type="InterPro" id="IPR036830">
    <property type="entry name" value="PP_kinase_middle_dom_sf"/>
</dbReference>
<dbReference type="RefSeq" id="WP_137638095.1">
    <property type="nucleotide sequence ID" value="NZ_BJDN01000018.1"/>
</dbReference>
<evidence type="ECO:0000259" key="11">
    <source>
        <dbReference type="Pfam" id="PF13090"/>
    </source>
</evidence>
<feature type="active site" description="Phosphohistidine intermediate" evidence="6">
    <location>
        <position position="435"/>
    </location>
</feature>
<feature type="binding site" evidence="6">
    <location>
        <position position="468"/>
    </location>
    <ligand>
        <name>ATP</name>
        <dbReference type="ChEBI" id="CHEBI:30616"/>
    </ligand>
</feature>
<dbReference type="CDD" id="cd09168">
    <property type="entry name" value="PLDc_PaPPK1_C2_like"/>
    <property type="match status" value="1"/>
</dbReference>
<comment type="function">
    <text evidence="6 7">Catalyzes the reversible transfer of the terminal phosphate of ATP to form a long-chain polyphosphate (polyP).</text>
</comment>
<evidence type="ECO:0000256" key="5">
    <source>
        <dbReference type="ARBA" id="ARBA00022840"/>
    </source>
</evidence>
<dbReference type="InterPro" id="IPR025198">
    <property type="entry name" value="PPK_N_dom"/>
</dbReference>
<dbReference type="NCBIfam" id="NF003918">
    <property type="entry name" value="PRK05443.1-2"/>
    <property type="match status" value="1"/>
</dbReference>
<evidence type="ECO:0000256" key="1">
    <source>
        <dbReference type="ARBA" id="ARBA00022553"/>
    </source>
</evidence>
<dbReference type="Pfam" id="PF13090">
    <property type="entry name" value="PP_kinase_C"/>
    <property type="match status" value="1"/>
</dbReference>
<comment type="cofactor">
    <cofactor evidence="6">
        <name>Mg(2+)</name>
        <dbReference type="ChEBI" id="CHEBI:18420"/>
    </cofactor>
</comment>
<dbReference type="Pfam" id="PF17941">
    <property type="entry name" value="PP_kinase_C_1"/>
    <property type="match status" value="1"/>
</dbReference>
<feature type="domain" description="Polyphosphate kinase middle" evidence="9">
    <location>
        <begin position="124"/>
        <end position="304"/>
    </location>
</feature>
<dbReference type="Pfam" id="PF13089">
    <property type="entry name" value="PP_kinase_N"/>
    <property type="match status" value="1"/>
</dbReference>
<dbReference type="PANTHER" id="PTHR30218:SF0">
    <property type="entry name" value="POLYPHOSPHATE KINASE"/>
    <property type="match status" value="1"/>
</dbReference>
<evidence type="ECO:0000259" key="10">
    <source>
        <dbReference type="Pfam" id="PF13089"/>
    </source>
</evidence>
<keyword evidence="14" id="KW-1185">Reference proteome</keyword>
<dbReference type="Gene3D" id="3.30.1840.10">
    <property type="entry name" value="Polyphosphate kinase middle domain"/>
    <property type="match status" value="1"/>
</dbReference>
<name>A0ABW3EEJ1_9LACO</name>
<dbReference type="NCBIfam" id="TIGR03705">
    <property type="entry name" value="poly_P_kin"/>
    <property type="match status" value="1"/>
</dbReference>
<dbReference type="Pfam" id="PF02503">
    <property type="entry name" value="PP_kinase"/>
    <property type="match status" value="1"/>
</dbReference>
<dbReference type="CDD" id="cd09165">
    <property type="entry name" value="PLDc_PaPPK1_C1_like"/>
    <property type="match status" value="1"/>
</dbReference>
<feature type="binding site" evidence="6">
    <location>
        <position position="47"/>
    </location>
    <ligand>
        <name>ATP</name>
        <dbReference type="ChEBI" id="CHEBI:30616"/>
    </ligand>
</feature>
<keyword evidence="1 6" id="KW-0597">Phosphoprotein</keyword>
<keyword evidence="4 6" id="KW-0418">Kinase</keyword>
<dbReference type="HAMAP" id="MF_00347">
    <property type="entry name" value="Polyphosphate_kinase"/>
    <property type="match status" value="1"/>
</dbReference>
<dbReference type="PIRSF" id="PIRSF015589">
    <property type="entry name" value="PP_kinase"/>
    <property type="match status" value="1"/>
</dbReference>
<proteinExistence type="inferred from homology"/>
<feature type="binding site" evidence="6">
    <location>
        <position position="375"/>
    </location>
    <ligand>
        <name>Mg(2+)</name>
        <dbReference type="ChEBI" id="CHEBI:18420"/>
    </ligand>
</feature>
<dbReference type="NCBIfam" id="NF003921">
    <property type="entry name" value="PRK05443.2-2"/>
    <property type="match status" value="1"/>
</dbReference>
<reference evidence="14" key="1">
    <citation type="journal article" date="2019" name="Int. J. Syst. Evol. Microbiol.">
        <title>The Global Catalogue of Microorganisms (GCM) 10K type strain sequencing project: providing services to taxonomists for standard genome sequencing and annotation.</title>
        <authorList>
            <consortium name="The Broad Institute Genomics Platform"/>
            <consortium name="The Broad Institute Genome Sequencing Center for Infectious Disease"/>
            <person name="Wu L."/>
            <person name="Ma J."/>
        </authorList>
    </citation>
    <scope>NUCLEOTIDE SEQUENCE [LARGE SCALE GENOMIC DNA]</scope>
    <source>
        <strain evidence="14">CCM 8925</strain>
    </source>
</reference>
<feature type="binding site" evidence="6">
    <location>
        <position position="405"/>
    </location>
    <ligand>
        <name>Mg(2+)</name>
        <dbReference type="ChEBI" id="CHEBI:18420"/>
    </ligand>
</feature>
<organism evidence="13 14">
    <name type="scientific">Loigolactobacillus binensis</name>
    <dbReference type="NCBI Taxonomy" id="2559922"/>
    <lineage>
        <taxon>Bacteria</taxon>
        <taxon>Bacillati</taxon>
        <taxon>Bacillota</taxon>
        <taxon>Bacilli</taxon>
        <taxon>Lactobacillales</taxon>
        <taxon>Lactobacillaceae</taxon>
        <taxon>Loigolactobacillus</taxon>
    </lineage>
</organism>
<keyword evidence="2 6" id="KW-0808">Transferase</keyword>
<gene>
    <name evidence="6" type="primary">ppk</name>
    <name evidence="13" type="ORF">ACFQZ7_08595</name>
</gene>
<feature type="binding site" evidence="6">
    <location>
        <position position="592"/>
    </location>
    <ligand>
        <name>ATP</name>
        <dbReference type="ChEBI" id="CHEBI:30616"/>
    </ligand>
</feature>
<dbReference type="InterPro" id="IPR025200">
    <property type="entry name" value="PPK_C_dom2"/>
</dbReference>
<evidence type="ECO:0000256" key="4">
    <source>
        <dbReference type="ARBA" id="ARBA00022777"/>
    </source>
</evidence>
<dbReference type="SUPFAM" id="SSF143724">
    <property type="entry name" value="PHP14-like"/>
    <property type="match status" value="1"/>
</dbReference>
<dbReference type="InterPro" id="IPR024953">
    <property type="entry name" value="PP_kinase_middle"/>
</dbReference>
<dbReference type="EC" id="2.7.4.1" evidence="6 7"/>